<keyword evidence="9 12" id="KW-1133">Transmembrane helix</keyword>
<dbReference type="SMART" id="SM00365">
    <property type="entry name" value="LRR_SD22"/>
    <property type="match status" value="6"/>
</dbReference>
<keyword evidence="16" id="KW-1185">Reference proteome</keyword>
<dbReference type="PRINTS" id="PR00019">
    <property type="entry name" value="LEURICHRPT"/>
</dbReference>
<dbReference type="EMBL" id="OZ075126">
    <property type="protein sequence ID" value="CAL4942279.1"/>
    <property type="molecule type" value="Genomic_DNA"/>
</dbReference>
<dbReference type="Proteomes" id="UP001497457">
    <property type="component" value="Chromosome 16b"/>
</dbReference>
<evidence type="ECO:0000256" key="8">
    <source>
        <dbReference type="ARBA" id="ARBA00022737"/>
    </source>
</evidence>
<dbReference type="InterPro" id="IPR032675">
    <property type="entry name" value="LRR_dom_sf"/>
</dbReference>
<keyword evidence="7 13" id="KW-0732">Signal</keyword>
<dbReference type="GO" id="GO:0009653">
    <property type="term" value="P:anatomical structure morphogenesis"/>
    <property type="evidence" value="ECO:0007669"/>
    <property type="project" value="UniProtKB-ARBA"/>
</dbReference>
<keyword evidence="5" id="KW-0433">Leucine-rich repeat</keyword>
<dbReference type="Gene3D" id="3.80.10.10">
    <property type="entry name" value="Ribonuclease Inhibitor"/>
    <property type="match status" value="4"/>
</dbReference>
<feature type="signal peptide" evidence="13">
    <location>
        <begin position="1"/>
        <end position="20"/>
    </location>
</feature>
<keyword evidence="4" id="KW-0597">Phosphoprotein</keyword>
<sequence length="872" mass="96004">MKPLHFYSLLLLPCISLLCAAVPVIAGGWREARALLKWKASLAGVDETLSSWNLSANSTRSSPCNWAFIACNTAGEVTKLSINYVSVNGTLAELDFSAFPRLETLLLEQNDLYGTIPEGIGNLTSLTLLRIMNNKRLTGSIPRSIGQLKQLVVLDLGILGLDGAIPAEIGNLTRLEDLSLGGNSLTGSIPPEIGRLEKVTSLYLSGNNLTGSIPREIGNITELQIISLADNHLEGELPLTLSRLVKLTALFVSNNQLEGHIATQLGNKSSLNDIEIFRNKFSRLFTQSICTRGGALQNFAANSNEFEILHDLNFQNCTSLASLDFTANNILGDITEWLGTLPKQLTEIYFTQNQLYGALPQELSEFNQLTVLELDENEISGVIPSTLGNITGLTTLNLRHNLRTGAIPTGLGELFEIYSLDLSYNYLSGPMPLTLRNLSKLALLDLSNCSLTGHAYGLLVADRFNSSSNLSFPDIEILAIASNYISGTIPIELCKASNLDFLDLSNNALYGDLLDCLWDLPILRFMDLSRNSFSGSFPISSTSIIILQSLHLASNQFNGTFPLLLRNCSRLITLDIGVNNFSGEIPSWIAESLPKLRFLRLSSNMFDGIIPQQIFKLRQLQLLDLSHNKLKGPVPVDFTNLVGMTQEQQEGEIIYDGLHLERIQLVWKNGNYIYSKTIAFVIGIDLSCNSLSQWIPEGLTTLHGLRYLNLSKNNLTGGIPEDIGNLAMLESLDLSWNQISGQIPPSFADLKFISSLNLSNNGLSGRIPTGSQLQTLTDPSIYGNNPGLCGLPLKECTNATASTHNQRSQDGARETLWLYCSVVAGFIFGSWLSWGILFCNKMWRYALYQYVDNMQEKIAKKKAAYRRSRART</sequence>
<keyword evidence="3" id="KW-1003">Cell membrane</keyword>
<reference evidence="15" key="1">
    <citation type="submission" date="2024-10" db="EMBL/GenBank/DDBJ databases">
        <authorList>
            <person name="Ryan C."/>
        </authorList>
    </citation>
    <scope>NUCLEOTIDE SEQUENCE [LARGE SCALE GENOMIC DNA]</scope>
</reference>
<evidence type="ECO:0000259" key="14">
    <source>
        <dbReference type="Pfam" id="PF08263"/>
    </source>
</evidence>
<evidence type="ECO:0000256" key="7">
    <source>
        <dbReference type="ARBA" id="ARBA00022729"/>
    </source>
</evidence>
<dbReference type="PANTHER" id="PTHR48065:SF29">
    <property type="entry name" value="LEUCINE-RICH REPEAT-CONTAINING N-TERMINAL PLANT-TYPE DOMAIN-CONTAINING PROTEIN"/>
    <property type="match status" value="1"/>
</dbReference>
<dbReference type="GO" id="GO:0005886">
    <property type="term" value="C:plasma membrane"/>
    <property type="evidence" value="ECO:0007669"/>
    <property type="project" value="UniProtKB-SubCell"/>
</dbReference>
<dbReference type="Pfam" id="PF08263">
    <property type="entry name" value="LRRNT_2"/>
    <property type="match status" value="1"/>
</dbReference>
<evidence type="ECO:0000313" key="16">
    <source>
        <dbReference type="Proteomes" id="UP001497457"/>
    </source>
</evidence>
<evidence type="ECO:0000256" key="1">
    <source>
        <dbReference type="ARBA" id="ARBA00004167"/>
    </source>
</evidence>
<evidence type="ECO:0000256" key="12">
    <source>
        <dbReference type="SAM" id="Phobius"/>
    </source>
</evidence>
<keyword evidence="10 12" id="KW-0472">Membrane</keyword>
<evidence type="ECO:0000256" key="11">
    <source>
        <dbReference type="ARBA" id="ARBA00023180"/>
    </source>
</evidence>
<dbReference type="FunFam" id="3.80.10.10:FF:000095">
    <property type="entry name" value="LRR receptor-like serine/threonine-protein kinase GSO1"/>
    <property type="match status" value="1"/>
</dbReference>
<evidence type="ECO:0000256" key="5">
    <source>
        <dbReference type="ARBA" id="ARBA00022614"/>
    </source>
</evidence>
<dbReference type="FunFam" id="3.80.10.10:FF:000041">
    <property type="entry name" value="LRR receptor-like serine/threonine-protein kinase ERECTA"/>
    <property type="match status" value="1"/>
</dbReference>
<evidence type="ECO:0000256" key="10">
    <source>
        <dbReference type="ARBA" id="ARBA00023136"/>
    </source>
</evidence>
<evidence type="ECO:0000256" key="13">
    <source>
        <dbReference type="SAM" id="SignalP"/>
    </source>
</evidence>
<proteinExistence type="predicted"/>
<protein>
    <recommendedName>
        <fullName evidence="14">Leucine-rich repeat-containing N-terminal plant-type domain-containing protein</fullName>
    </recommendedName>
</protein>
<dbReference type="FunFam" id="3.80.10.10:FF:000383">
    <property type="entry name" value="Leucine-rich repeat receptor protein kinase EMS1"/>
    <property type="match status" value="2"/>
</dbReference>
<keyword evidence="11" id="KW-0325">Glycoprotein</keyword>
<name>A0ABC8YG78_9POAL</name>
<accession>A0ABC8YG78</accession>
<dbReference type="AlphaFoldDB" id="A0ABC8YG78"/>
<keyword evidence="6 12" id="KW-0812">Transmembrane</keyword>
<evidence type="ECO:0000313" key="15">
    <source>
        <dbReference type="EMBL" id="CAL4942279.1"/>
    </source>
</evidence>
<dbReference type="SUPFAM" id="SSF52058">
    <property type="entry name" value="L domain-like"/>
    <property type="match status" value="2"/>
</dbReference>
<dbReference type="InterPro" id="IPR003591">
    <property type="entry name" value="Leu-rich_rpt_typical-subtyp"/>
</dbReference>
<evidence type="ECO:0000256" key="4">
    <source>
        <dbReference type="ARBA" id="ARBA00022553"/>
    </source>
</evidence>
<evidence type="ECO:0000256" key="6">
    <source>
        <dbReference type="ARBA" id="ARBA00022692"/>
    </source>
</evidence>
<feature type="domain" description="Leucine-rich repeat-containing N-terminal plant-type" evidence="14">
    <location>
        <begin position="31"/>
        <end position="72"/>
    </location>
</feature>
<dbReference type="Pfam" id="PF13855">
    <property type="entry name" value="LRR_8"/>
    <property type="match status" value="1"/>
</dbReference>
<evidence type="ECO:0000256" key="9">
    <source>
        <dbReference type="ARBA" id="ARBA00022989"/>
    </source>
</evidence>
<evidence type="ECO:0000256" key="2">
    <source>
        <dbReference type="ARBA" id="ARBA00004236"/>
    </source>
</evidence>
<keyword evidence="8" id="KW-0677">Repeat</keyword>
<feature type="chain" id="PRO_5044803228" description="Leucine-rich repeat-containing N-terminal plant-type domain-containing protein" evidence="13">
    <location>
        <begin position="21"/>
        <end position="872"/>
    </location>
</feature>
<dbReference type="Pfam" id="PF00560">
    <property type="entry name" value="LRR_1"/>
    <property type="match status" value="6"/>
</dbReference>
<organism evidence="15 16">
    <name type="scientific">Urochloa decumbens</name>
    <dbReference type="NCBI Taxonomy" id="240449"/>
    <lineage>
        <taxon>Eukaryota</taxon>
        <taxon>Viridiplantae</taxon>
        <taxon>Streptophyta</taxon>
        <taxon>Embryophyta</taxon>
        <taxon>Tracheophyta</taxon>
        <taxon>Spermatophyta</taxon>
        <taxon>Magnoliopsida</taxon>
        <taxon>Liliopsida</taxon>
        <taxon>Poales</taxon>
        <taxon>Poaceae</taxon>
        <taxon>PACMAD clade</taxon>
        <taxon>Panicoideae</taxon>
        <taxon>Panicodae</taxon>
        <taxon>Paniceae</taxon>
        <taxon>Melinidinae</taxon>
        <taxon>Urochloa</taxon>
    </lineage>
</organism>
<dbReference type="SMART" id="SM00369">
    <property type="entry name" value="LRR_TYP"/>
    <property type="match status" value="7"/>
</dbReference>
<comment type="subcellular location">
    <subcellularLocation>
        <location evidence="2">Cell membrane</location>
    </subcellularLocation>
    <subcellularLocation>
        <location evidence="1">Membrane</location>
        <topology evidence="1">Single-pass membrane protein</topology>
    </subcellularLocation>
</comment>
<gene>
    <name evidence="15" type="ORF">URODEC1_LOCUS33498</name>
</gene>
<evidence type="ECO:0000256" key="3">
    <source>
        <dbReference type="ARBA" id="ARBA00022475"/>
    </source>
</evidence>
<dbReference type="InterPro" id="IPR013210">
    <property type="entry name" value="LRR_N_plant-typ"/>
</dbReference>
<feature type="transmembrane region" description="Helical" evidence="12">
    <location>
        <begin position="816"/>
        <end position="839"/>
    </location>
</feature>
<dbReference type="GO" id="GO:0099402">
    <property type="term" value="P:plant organ development"/>
    <property type="evidence" value="ECO:0007669"/>
    <property type="project" value="UniProtKB-ARBA"/>
</dbReference>
<dbReference type="FunFam" id="3.80.10.10:FF:000400">
    <property type="entry name" value="Nuclear pore complex protein NUP107"/>
    <property type="match status" value="1"/>
</dbReference>
<dbReference type="InterPro" id="IPR001611">
    <property type="entry name" value="Leu-rich_rpt"/>
</dbReference>
<dbReference type="PANTHER" id="PTHR48065">
    <property type="entry name" value="OS10G0469600 PROTEIN"/>
    <property type="match status" value="1"/>
</dbReference>